<dbReference type="Proteomes" id="UP000305067">
    <property type="component" value="Unassembled WGS sequence"/>
</dbReference>
<feature type="transmembrane region" description="Helical" evidence="2">
    <location>
        <begin position="129"/>
        <end position="150"/>
    </location>
</feature>
<keyword evidence="2" id="KW-0812">Transmembrane</keyword>
<feature type="transmembrane region" description="Helical" evidence="2">
    <location>
        <begin position="222"/>
        <end position="243"/>
    </location>
</feature>
<reference evidence="3 4" key="1">
    <citation type="journal article" date="2019" name="Nat. Ecol. Evol.">
        <title>Megaphylogeny resolves global patterns of mushroom evolution.</title>
        <authorList>
            <person name="Varga T."/>
            <person name="Krizsan K."/>
            <person name="Foldi C."/>
            <person name="Dima B."/>
            <person name="Sanchez-Garcia M."/>
            <person name="Sanchez-Ramirez S."/>
            <person name="Szollosi G.J."/>
            <person name="Szarkandi J.G."/>
            <person name="Papp V."/>
            <person name="Albert L."/>
            <person name="Andreopoulos W."/>
            <person name="Angelini C."/>
            <person name="Antonin V."/>
            <person name="Barry K.W."/>
            <person name="Bougher N.L."/>
            <person name="Buchanan P."/>
            <person name="Buyck B."/>
            <person name="Bense V."/>
            <person name="Catcheside P."/>
            <person name="Chovatia M."/>
            <person name="Cooper J."/>
            <person name="Damon W."/>
            <person name="Desjardin D."/>
            <person name="Finy P."/>
            <person name="Geml J."/>
            <person name="Haridas S."/>
            <person name="Hughes K."/>
            <person name="Justo A."/>
            <person name="Karasinski D."/>
            <person name="Kautmanova I."/>
            <person name="Kiss B."/>
            <person name="Kocsube S."/>
            <person name="Kotiranta H."/>
            <person name="LaButti K.M."/>
            <person name="Lechner B.E."/>
            <person name="Liimatainen K."/>
            <person name="Lipzen A."/>
            <person name="Lukacs Z."/>
            <person name="Mihaltcheva S."/>
            <person name="Morgado L.N."/>
            <person name="Niskanen T."/>
            <person name="Noordeloos M.E."/>
            <person name="Ohm R.A."/>
            <person name="Ortiz-Santana B."/>
            <person name="Ovrebo C."/>
            <person name="Racz N."/>
            <person name="Riley R."/>
            <person name="Savchenko A."/>
            <person name="Shiryaev A."/>
            <person name="Soop K."/>
            <person name="Spirin V."/>
            <person name="Szebenyi C."/>
            <person name="Tomsovsky M."/>
            <person name="Tulloss R.E."/>
            <person name="Uehling J."/>
            <person name="Grigoriev I.V."/>
            <person name="Vagvolgyi C."/>
            <person name="Papp T."/>
            <person name="Martin F.M."/>
            <person name="Miettinen O."/>
            <person name="Hibbett D.S."/>
            <person name="Nagy L.G."/>
        </authorList>
    </citation>
    <scope>NUCLEOTIDE SEQUENCE [LARGE SCALE GENOMIC DNA]</scope>
    <source>
        <strain evidence="3 4">CBS 309.79</strain>
    </source>
</reference>
<feature type="transmembrane region" description="Helical" evidence="2">
    <location>
        <begin position="64"/>
        <end position="83"/>
    </location>
</feature>
<evidence type="ECO:0000313" key="3">
    <source>
        <dbReference type="EMBL" id="TFK97387.1"/>
    </source>
</evidence>
<protein>
    <submittedName>
        <fullName evidence="3">Uncharacterized protein</fullName>
    </submittedName>
</protein>
<dbReference type="AlphaFoldDB" id="A0A5C3Q899"/>
<feature type="region of interest" description="Disordered" evidence="1">
    <location>
        <begin position="342"/>
        <end position="367"/>
    </location>
</feature>
<feature type="compositionally biased region" description="Polar residues" evidence="1">
    <location>
        <begin position="346"/>
        <end position="367"/>
    </location>
</feature>
<dbReference type="EMBL" id="ML178848">
    <property type="protein sequence ID" value="TFK97387.1"/>
    <property type="molecule type" value="Genomic_DNA"/>
</dbReference>
<feature type="transmembrane region" description="Helical" evidence="2">
    <location>
        <begin position="322"/>
        <end position="341"/>
    </location>
</feature>
<proteinExistence type="predicted"/>
<keyword evidence="2" id="KW-0472">Membrane</keyword>
<gene>
    <name evidence="3" type="ORF">BDV98DRAFT_574736</name>
</gene>
<accession>A0A5C3Q899</accession>
<keyword evidence="4" id="KW-1185">Reference proteome</keyword>
<organism evidence="3 4">
    <name type="scientific">Pterulicium gracile</name>
    <dbReference type="NCBI Taxonomy" id="1884261"/>
    <lineage>
        <taxon>Eukaryota</taxon>
        <taxon>Fungi</taxon>
        <taxon>Dikarya</taxon>
        <taxon>Basidiomycota</taxon>
        <taxon>Agaricomycotina</taxon>
        <taxon>Agaricomycetes</taxon>
        <taxon>Agaricomycetidae</taxon>
        <taxon>Agaricales</taxon>
        <taxon>Pleurotineae</taxon>
        <taxon>Pterulaceae</taxon>
        <taxon>Pterulicium</taxon>
    </lineage>
</organism>
<name>A0A5C3Q899_9AGAR</name>
<evidence type="ECO:0000313" key="4">
    <source>
        <dbReference type="Proteomes" id="UP000305067"/>
    </source>
</evidence>
<feature type="transmembrane region" description="Helical" evidence="2">
    <location>
        <begin position="33"/>
        <end position="52"/>
    </location>
</feature>
<evidence type="ECO:0000256" key="2">
    <source>
        <dbReference type="SAM" id="Phobius"/>
    </source>
</evidence>
<feature type="transmembrane region" description="Helical" evidence="2">
    <location>
        <begin position="170"/>
        <end position="188"/>
    </location>
</feature>
<keyword evidence="2" id="KW-1133">Transmembrane helix</keyword>
<evidence type="ECO:0000256" key="1">
    <source>
        <dbReference type="SAM" id="MobiDB-lite"/>
    </source>
</evidence>
<sequence length="367" mass="40213">MPLNFDCQRFVHEWWATRQEIVLDLVGRMAVETLLAGSWFTLWYIAMISLMRGVNAGSVTFTRYFILFPVLMTTGTVVGSQVVDDWFYLRGRVSSLLCDNGGVQFVEAMKAGGGRDWDVDSGYLGLVEIWIHGGVSLCWVFMINDAMVYWRAARILGSVSSRRSKITRSLRYLGLSLLVVSIALPFWGRYVKIGNAPVDSLPFLSSFTSRLPRGRTLTMSSLLSSLAGLASNLVGAHIVALAVCKHALSTMRSSAVVWGFFGSILNGKLWVYLLESGVLYGALQMIRFAQAIDAEFKLPVPSNLLLRQLHTLVMTQGKSLNVLAAMHVCAIAIIVATGGSLEDSVRSTPSVDTATGSEAGHTSNWDK</sequence>